<proteinExistence type="predicted"/>
<protein>
    <submittedName>
        <fullName evidence="2">Porin</fullName>
    </submittedName>
</protein>
<dbReference type="EMBL" id="JAPCHY010000007">
    <property type="protein sequence ID" value="MCW4472657.1"/>
    <property type="molecule type" value="Genomic_DNA"/>
</dbReference>
<keyword evidence="1" id="KW-0732">Signal</keyword>
<sequence length="390" mass="43164">MKPASLLALATLALPAAAGAQGVQGNPWPPRLTFADGSELSLGGNLAWDVNRFDDDGTALEDDQDWRRREFGIVLKRKGVYDLTVAYDFHGKTWMDAALRLESKALTGRDLGKLRIGQMKLPLGFEGNTATRNGAFMENALPTQAFYQGRRIGLDWALERPAWLLNAGYYFDDLQGNNPGNSMAARAAWTPWKAADRVLHLGMSATRERPDPETNGLGVEVPPSVRWRAKPEASLTAVRLVDSGTLTDIDLIDRQGLEALWIQGPWSLQGEYLRQNTRRGHGLPDYGSDGWYLFASWLPTGESRSYSGGNVANPKPSGRYGAVELLARYSDLDLDSDGIAGGRERNWTLGANWYLGPHLKFQANYIKADARRGTVHVRPETVQLRAQLHF</sequence>
<dbReference type="InterPro" id="IPR010870">
    <property type="entry name" value="Porin_O/P"/>
</dbReference>
<reference evidence="2 3" key="1">
    <citation type="submission" date="2022-10" db="EMBL/GenBank/DDBJ databases">
        <title>Xanthomonas sp. H13-6.</title>
        <authorList>
            <person name="Liu X."/>
            <person name="Deng Z."/>
            <person name="Jiang Y."/>
            <person name="Yu T."/>
            <person name="Ai J."/>
        </authorList>
    </citation>
    <scope>NUCLEOTIDE SEQUENCE [LARGE SCALE GENOMIC DNA]</scope>
    <source>
        <strain evidence="2 3">H13-6</strain>
    </source>
</reference>
<dbReference type="Pfam" id="PF07396">
    <property type="entry name" value="Porin_O_P"/>
    <property type="match status" value="1"/>
</dbReference>
<dbReference type="SUPFAM" id="SSF56935">
    <property type="entry name" value="Porins"/>
    <property type="match status" value="1"/>
</dbReference>
<dbReference type="InterPro" id="IPR023614">
    <property type="entry name" value="Porin_dom_sf"/>
</dbReference>
<dbReference type="Proteomes" id="UP001209922">
    <property type="component" value="Unassembled WGS sequence"/>
</dbReference>
<keyword evidence="3" id="KW-1185">Reference proteome</keyword>
<feature type="signal peptide" evidence="1">
    <location>
        <begin position="1"/>
        <end position="20"/>
    </location>
</feature>
<dbReference type="Gene3D" id="2.40.160.10">
    <property type="entry name" value="Porin"/>
    <property type="match status" value="1"/>
</dbReference>
<dbReference type="RefSeq" id="WP_265127644.1">
    <property type="nucleotide sequence ID" value="NZ_JAPCHY010000007.1"/>
</dbReference>
<evidence type="ECO:0000313" key="3">
    <source>
        <dbReference type="Proteomes" id="UP001209922"/>
    </source>
</evidence>
<feature type="chain" id="PRO_5045053077" evidence="1">
    <location>
        <begin position="21"/>
        <end position="390"/>
    </location>
</feature>
<evidence type="ECO:0000256" key="1">
    <source>
        <dbReference type="SAM" id="SignalP"/>
    </source>
</evidence>
<accession>A0ABT3JW08</accession>
<evidence type="ECO:0000313" key="2">
    <source>
        <dbReference type="EMBL" id="MCW4472657.1"/>
    </source>
</evidence>
<gene>
    <name evidence="2" type="ORF">OK345_09080</name>
</gene>
<organism evidence="2 3">
    <name type="scientific">Xanthomonas chitinilytica</name>
    <dbReference type="NCBI Taxonomy" id="2989819"/>
    <lineage>
        <taxon>Bacteria</taxon>
        <taxon>Pseudomonadati</taxon>
        <taxon>Pseudomonadota</taxon>
        <taxon>Gammaproteobacteria</taxon>
        <taxon>Lysobacterales</taxon>
        <taxon>Lysobacteraceae</taxon>
        <taxon>Xanthomonas</taxon>
    </lineage>
</organism>
<comment type="caution">
    <text evidence="2">The sequence shown here is derived from an EMBL/GenBank/DDBJ whole genome shotgun (WGS) entry which is preliminary data.</text>
</comment>
<name>A0ABT3JW08_9XANT</name>